<dbReference type="EMBL" id="JAGFBS010000002">
    <property type="protein sequence ID" value="KAG6380572.1"/>
    <property type="molecule type" value="Genomic_DNA"/>
</dbReference>
<name>A0A8I2Z1H5_9AGAM</name>
<gene>
    <name evidence="2" type="ORF">JVT61DRAFT_4935</name>
</gene>
<dbReference type="OrthoDB" id="2687272at2759"/>
<protein>
    <submittedName>
        <fullName evidence="2">Uncharacterized protein</fullName>
    </submittedName>
</protein>
<keyword evidence="1" id="KW-0472">Membrane</keyword>
<feature type="transmembrane region" description="Helical" evidence="1">
    <location>
        <begin position="69"/>
        <end position="92"/>
    </location>
</feature>
<evidence type="ECO:0000256" key="1">
    <source>
        <dbReference type="SAM" id="Phobius"/>
    </source>
</evidence>
<keyword evidence="3" id="KW-1185">Reference proteome</keyword>
<accession>A0A8I2Z1H5</accession>
<feature type="transmembrane region" description="Helical" evidence="1">
    <location>
        <begin position="31"/>
        <end position="49"/>
    </location>
</feature>
<organism evidence="2 3">
    <name type="scientific">Boletus reticuloceps</name>
    <dbReference type="NCBI Taxonomy" id="495285"/>
    <lineage>
        <taxon>Eukaryota</taxon>
        <taxon>Fungi</taxon>
        <taxon>Dikarya</taxon>
        <taxon>Basidiomycota</taxon>
        <taxon>Agaricomycotina</taxon>
        <taxon>Agaricomycetes</taxon>
        <taxon>Agaricomycetidae</taxon>
        <taxon>Boletales</taxon>
        <taxon>Boletineae</taxon>
        <taxon>Boletaceae</taxon>
        <taxon>Boletoideae</taxon>
        <taxon>Boletus</taxon>
    </lineage>
</organism>
<keyword evidence="1" id="KW-0812">Transmembrane</keyword>
<evidence type="ECO:0000313" key="2">
    <source>
        <dbReference type="EMBL" id="KAG6380572.1"/>
    </source>
</evidence>
<comment type="caution">
    <text evidence="2">The sequence shown here is derived from an EMBL/GenBank/DDBJ whole genome shotgun (WGS) entry which is preliminary data.</text>
</comment>
<sequence>MPMYRITGSKKTHLNISYVTHFTVPYRAVNTGIWTATFVILTLIFVRVVHRWRLISISSSLTQVPQMRVFPSTVLYVLFGIPLDSLYCNMLLANLNARAYIRGGGMMPVSDDTKAKKQNRVIFISHTSSLS</sequence>
<keyword evidence="1" id="KW-1133">Transmembrane helix</keyword>
<dbReference type="AlphaFoldDB" id="A0A8I2Z1H5"/>
<dbReference type="Proteomes" id="UP000683000">
    <property type="component" value="Unassembled WGS sequence"/>
</dbReference>
<evidence type="ECO:0000313" key="3">
    <source>
        <dbReference type="Proteomes" id="UP000683000"/>
    </source>
</evidence>
<reference evidence="2" key="1">
    <citation type="submission" date="2021-03" db="EMBL/GenBank/DDBJ databases">
        <title>Evolutionary innovations through gain and loss of genes in the ectomycorrhizal Boletales.</title>
        <authorList>
            <person name="Wu G."/>
            <person name="Miyauchi S."/>
            <person name="Morin E."/>
            <person name="Yang Z.-L."/>
            <person name="Xu J."/>
            <person name="Martin F.M."/>
        </authorList>
    </citation>
    <scope>NUCLEOTIDE SEQUENCE</scope>
    <source>
        <strain evidence="2">BR01</strain>
    </source>
</reference>
<proteinExistence type="predicted"/>